<dbReference type="RefSeq" id="WP_305023305.1">
    <property type="nucleotide sequence ID" value="NZ_JAUQTB010000002.1"/>
</dbReference>
<name>A0ABT9CEK6_9BACL</name>
<dbReference type="SUPFAM" id="SSF56059">
    <property type="entry name" value="Glutathione synthetase ATP-binding domain-like"/>
    <property type="match status" value="1"/>
</dbReference>
<comment type="caution">
    <text evidence="2">The sequence shown here is derived from an EMBL/GenBank/DDBJ whole genome shotgun (WGS) entry which is preliminary data.</text>
</comment>
<feature type="region of interest" description="Disordered" evidence="1">
    <location>
        <begin position="372"/>
        <end position="394"/>
    </location>
</feature>
<dbReference type="InterPro" id="IPR026838">
    <property type="entry name" value="YheC/D"/>
</dbReference>
<gene>
    <name evidence="2" type="ORF">Q5741_06820</name>
</gene>
<reference evidence="2 3" key="1">
    <citation type="submission" date="2023-07" db="EMBL/GenBank/DDBJ databases">
        <title>Paenibacillus sp. JX-17 nov. isolated from soil.</title>
        <authorList>
            <person name="Wan Y."/>
            <person name="Liu B."/>
        </authorList>
    </citation>
    <scope>NUCLEOTIDE SEQUENCE [LARGE SCALE GENOMIC DNA]</scope>
    <source>
        <strain evidence="2 3">JX-17</strain>
    </source>
</reference>
<protein>
    <submittedName>
        <fullName evidence="2">YheC/YheD family protein</fullName>
    </submittedName>
</protein>
<accession>A0ABT9CEK6</accession>
<evidence type="ECO:0000313" key="3">
    <source>
        <dbReference type="Proteomes" id="UP001240171"/>
    </source>
</evidence>
<dbReference type="Proteomes" id="UP001240171">
    <property type="component" value="Unassembled WGS sequence"/>
</dbReference>
<keyword evidence="3" id="KW-1185">Reference proteome</keyword>
<feature type="compositionally biased region" description="Basic and acidic residues" evidence="1">
    <location>
        <begin position="372"/>
        <end position="386"/>
    </location>
</feature>
<sequence>MSQPVLGIMTLYLNDRKQLEERPIYARMITEGRKLGLDVYVFTPSEVNHERRLLLAQRYDPATHKWTRKWEAFPDMIFDRCRIQRSARFEELKQFRIRYSHLVYLNRPITNKWGVYQLLSKRAEFQPHLPETILYEKVSDVLGMLKRRPLVYLKPINGTGGRGILRLEHSGKNASTFKVQGRNQRRVIIRPRMIKSSQLGGLLKEWNLDHRYLVQEGIQLKLPNGRVHDYRMLVQKNAQGRWEKTGCAGRIGAQRSVTSNLHGGGRAASMDSLLQQWIPDEKLRQNVHKTAEKLSLSIAAYLEETFGTLCELALDLAIDRKGKIYVLEVNPKPAREVFSQIGEKEIYRQAVARPLEYALWVYRNKLNKTTDKKSALPQKELEKEKTTANAELPPPLMNTKAFIAEFAAPVEDIEAAETANDKEATAYER</sequence>
<proteinExistence type="predicted"/>
<dbReference type="EMBL" id="JAUQTB010000002">
    <property type="protein sequence ID" value="MDO7906131.1"/>
    <property type="molecule type" value="Genomic_DNA"/>
</dbReference>
<dbReference type="Gene3D" id="3.30.470.20">
    <property type="entry name" value="ATP-grasp fold, B domain"/>
    <property type="match status" value="1"/>
</dbReference>
<organism evidence="2 3">
    <name type="scientific">Paenibacillus lacisoli</name>
    <dbReference type="NCBI Taxonomy" id="3064525"/>
    <lineage>
        <taxon>Bacteria</taxon>
        <taxon>Bacillati</taxon>
        <taxon>Bacillota</taxon>
        <taxon>Bacilli</taxon>
        <taxon>Bacillales</taxon>
        <taxon>Paenibacillaceae</taxon>
        <taxon>Paenibacillus</taxon>
    </lineage>
</organism>
<evidence type="ECO:0000256" key="1">
    <source>
        <dbReference type="SAM" id="MobiDB-lite"/>
    </source>
</evidence>
<dbReference type="Pfam" id="PF14398">
    <property type="entry name" value="ATPgrasp_YheCD"/>
    <property type="match status" value="1"/>
</dbReference>
<evidence type="ECO:0000313" key="2">
    <source>
        <dbReference type="EMBL" id="MDO7906131.1"/>
    </source>
</evidence>